<protein>
    <submittedName>
        <fullName evidence="2">Uncharacterized protein</fullName>
    </submittedName>
</protein>
<organism evidence="2 3">
    <name type="scientific">Photobacterium marinum</name>
    <dbReference type="NCBI Taxonomy" id="1056511"/>
    <lineage>
        <taxon>Bacteria</taxon>
        <taxon>Pseudomonadati</taxon>
        <taxon>Pseudomonadota</taxon>
        <taxon>Gammaproteobacteria</taxon>
        <taxon>Vibrionales</taxon>
        <taxon>Vibrionaceae</taxon>
        <taxon>Photobacterium</taxon>
    </lineage>
</organism>
<reference evidence="2 3" key="1">
    <citation type="submission" date="2012-12" db="EMBL/GenBank/DDBJ databases">
        <title>Genome Assembly of Photobacterium sp. AK15.</title>
        <authorList>
            <person name="Khatri I."/>
            <person name="Vaidya B."/>
            <person name="Srinivas T.N.R."/>
            <person name="Subramanian S."/>
            <person name="Pinnaka A."/>
        </authorList>
    </citation>
    <scope>NUCLEOTIDE SEQUENCE [LARGE SCALE GENOMIC DNA]</scope>
    <source>
        <strain evidence="2 3">AK15</strain>
    </source>
</reference>
<dbReference type="AlphaFoldDB" id="L8JHI3"/>
<sequence length="51" mass="5660">MFLIAIDNGTGHDASNNKNEGVKFTLTGFSIKEEPTQRSINQHHDEKTGCK</sequence>
<evidence type="ECO:0000313" key="3">
    <source>
        <dbReference type="Proteomes" id="UP000011134"/>
    </source>
</evidence>
<gene>
    <name evidence="2" type="ORF">C942_04698</name>
</gene>
<dbReference type="EMBL" id="AMZO01000006">
    <property type="protein sequence ID" value="ELR66994.1"/>
    <property type="molecule type" value="Genomic_DNA"/>
</dbReference>
<evidence type="ECO:0000256" key="1">
    <source>
        <dbReference type="SAM" id="MobiDB-lite"/>
    </source>
</evidence>
<dbReference type="PATRIC" id="fig|1056511.3.peg.1532"/>
<dbReference type="Proteomes" id="UP000011134">
    <property type="component" value="Unassembled WGS sequence"/>
</dbReference>
<accession>L8JHI3</accession>
<feature type="compositionally biased region" description="Basic and acidic residues" evidence="1">
    <location>
        <begin position="31"/>
        <end position="51"/>
    </location>
</feature>
<comment type="caution">
    <text evidence="2">The sequence shown here is derived from an EMBL/GenBank/DDBJ whole genome shotgun (WGS) entry which is preliminary data.</text>
</comment>
<proteinExistence type="predicted"/>
<feature type="region of interest" description="Disordered" evidence="1">
    <location>
        <begin position="29"/>
        <end position="51"/>
    </location>
</feature>
<name>L8JHI3_9GAMM</name>
<keyword evidence="3" id="KW-1185">Reference proteome</keyword>
<evidence type="ECO:0000313" key="2">
    <source>
        <dbReference type="EMBL" id="ELR66994.1"/>
    </source>
</evidence>